<name>A0ABU1KAD7_9FLAO</name>
<accession>A0ABU1KAD7</accession>
<feature type="domain" description="Glycosyltransferase subfamily 4-like N-terminal" evidence="2">
    <location>
        <begin position="19"/>
        <end position="173"/>
    </location>
</feature>
<evidence type="ECO:0000313" key="3">
    <source>
        <dbReference type="EMBL" id="MDR6302256.1"/>
    </source>
</evidence>
<evidence type="ECO:0000259" key="2">
    <source>
        <dbReference type="Pfam" id="PF13439"/>
    </source>
</evidence>
<dbReference type="EMBL" id="JAVDQA010000013">
    <property type="protein sequence ID" value="MDR6302256.1"/>
    <property type="molecule type" value="Genomic_DNA"/>
</dbReference>
<dbReference type="PANTHER" id="PTHR12526:SF595">
    <property type="entry name" value="BLL5217 PROTEIN"/>
    <property type="match status" value="1"/>
</dbReference>
<evidence type="ECO:0000313" key="4">
    <source>
        <dbReference type="Proteomes" id="UP001257659"/>
    </source>
</evidence>
<dbReference type="Pfam" id="PF00534">
    <property type="entry name" value="Glycos_transf_1"/>
    <property type="match status" value="1"/>
</dbReference>
<dbReference type="InterPro" id="IPR001296">
    <property type="entry name" value="Glyco_trans_1"/>
</dbReference>
<dbReference type="RefSeq" id="WP_309730704.1">
    <property type="nucleotide sequence ID" value="NZ_JAVDQA010000013.1"/>
</dbReference>
<dbReference type="SUPFAM" id="SSF53756">
    <property type="entry name" value="UDP-Glycosyltransferase/glycogen phosphorylase"/>
    <property type="match status" value="1"/>
</dbReference>
<sequence>MKIALLGHSKHPLKEPFAGGLEMILYALAENLLQRNISVDVYALEGSDPKLNVKALKSIEPVLEKKPFQSSEKEFLNEHFTYSEALRKIKEGNYDLVHNHSMHYLPLTEGKNFPIPFLTTFHVPPFPLIQLGLELRGKQPGNDYFSFVSNNLSKQFEDLVEEHSVIYNGISTEFWKPTTQKIETNLVMWYGRICKEKAPHLAIEAAIKANKKIIVAGPISNTTYYQKYIEKSLTHPNVIYKGHLTQVEIRNYLQISSVCLFTSVWEEPFGLTLVEALACGTPVIAWKKGAATEILDDTCGILIPDVCTNSMAAAISVAQNLNRNKCREKAVQFFSIDNMVTNYIRLYQHLIKHHQIKIMS</sequence>
<feature type="domain" description="Glycosyl transferase family 1" evidence="1">
    <location>
        <begin position="182"/>
        <end position="328"/>
    </location>
</feature>
<keyword evidence="4" id="KW-1185">Reference proteome</keyword>
<comment type="caution">
    <text evidence="3">The sequence shown here is derived from an EMBL/GenBank/DDBJ whole genome shotgun (WGS) entry which is preliminary data.</text>
</comment>
<evidence type="ECO:0000259" key="1">
    <source>
        <dbReference type="Pfam" id="PF00534"/>
    </source>
</evidence>
<protein>
    <submittedName>
        <fullName evidence="3">Glycosyltransferase involved in cell wall biosynthesis</fullName>
    </submittedName>
</protein>
<dbReference type="Proteomes" id="UP001257659">
    <property type="component" value="Unassembled WGS sequence"/>
</dbReference>
<dbReference type="Pfam" id="PF13439">
    <property type="entry name" value="Glyco_transf_4"/>
    <property type="match status" value="1"/>
</dbReference>
<organism evidence="3 4">
    <name type="scientific">Mesonia maritima</name>
    <dbReference type="NCBI Taxonomy" id="1793873"/>
    <lineage>
        <taxon>Bacteria</taxon>
        <taxon>Pseudomonadati</taxon>
        <taxon>Bacteroidota</taxon>
        <taxon>Flavobacteriia</taxon>
        <taxon>Flavobacteriales</taxon>
        <taxon>Flavobacteriaceae</taxon>
        <taxon>Mesonia</taxon>
    </lineage>
</organism>
<gene>
    <name evidence="3" type="ORF">GGR31_002936</name>
</gene>
<proteinExistence type="predicted"/>
<dbReference type="InterPro" id="IPR028098">
    <property type="entry name" value="Glyco_trans_4-like_N"/>
</dbReference>
<dbReference type="Gene3D" id="3.40.50.2000">
    <property type="entry name" value="Glycogen Phosphorylase B"/>
    <property type="match status" value="2"/>
</dbReference>
<reference evidence="3 4" key="1">
    <citation type="submission" date="2023-07" db="EMBL/GenBank/DDBJ databases">
        <title>Genomic Encyclopedia of Type Strains, Phase IV (KMG-IV): sequencing the most valuable type-strain genomes for metagenomic binning, comparative biology and taxonomic classification.</title>
        <authorList>
            <person name="Goeker M."/>
        </authorList>
    </citation>
    <scope>NUCLEOTIDE SEQUENCE [LARGE SCALE GENOMIC DNA]</scope>
    <source>
        <strain evidence="3 4">DSM 102814</strain>
    </source>
</reference>
<dbReference type="PANTHER" id="PTHR12526">
    <property type="entry name" value="GLYCOSYLTRANSFERASE"/>
    <property type="match status" value="1"/>
</dbReference>